<dbReference type="Pfam" id="PF14574">
    <property type="entry name" value="RACo_C_ter"/>
    <property type="match status" value="1"/>
</dbReference>
<keyword evidence="3" id="KW-1185">Reference proteome</keyword>
<dbReference type="InterPro" id="IPR052911">
    <property type="entry name" value="Corrinoid_activation_enz"/>
</dbReference>
<dbReference type="Pfam" id="PF17651">
    <property type="entry name" value="Raco_middle"/>
    <property type="match status" value="1"/>
</dbReference>
<dbReference type="InterPro" id="IPR017900">
    <property type="entry name" value="4Fe4S_Fe_S_CS"/>
</dbReference>
<dbReference type="GO" id="GO:0016491">
    <property type="term" value="F:oxidoreductase activity"/>
    <property type="evidence" value="ECO:0007669"/>
    <property type="project" value="UniProtKB-ARBA"/>
</dbReference>
<dbReference type="Gene3D" id="3.30.70.20">
    <property type="match status" value="1"/>
</dbReference>
<gene>
    <name evidence="2" type="ORF">MSBRM_3251</name>
</gene>
<organism evidence="2 3">
    <name type="scientific">Methanosarcina barkeri MS</name>
    <dbReference type="NCBI Taxonomy" id="1434108"/>
    <lineage>
        <taxon>Archaea</taxon>
        <taxon>Methanobacteriati</taxon>
        <taxon>Methanobacteriota</taxon>
        <taxon>Stenosarchaea group</taxon>
        <taxon>Methanomicrobia</taxon>
        <taxon>Methanosarcinales</taxon>
        <taxon>Methanosarcinaceae</taxon>
        <taxon>Methanosarcina</taxon>
    </lineage>
</organism>
<dbReference type="InterPro" id="IPR026339">
    <property type="entry name" value="RamA_corrin_act"/>
</dbReference>
<protein>
    <submittedName>
        <fullName evidence="2">Ferredoxin</fullName>
    </submittedName>
</protein>
<dbReference type="Gene3D" id="3.30.420.480">
    <property type="entry name" value="Domain of unknown function (DUF4445)"/>
    <property type="match status" value="1"/>
</dbReference>
<evidence type="ECO:0000313" key="3">
    <source>
        <dbReference type="Proteomes" id="UP000033033"/>
    </source>
</evidence>
<reference evidence="2 3" key="1">
    <citation type="submission" date="2014-07" db="EMBL/GenBank/DDBJ databases">
        <title>Methanogenic archaea and the global carbon cycle.</title>
        <authorList>
            <person name="Henriksen J.R."/>
            <person name="Luke J."/>
            <person name="Reinhart S."/>
            <person name="Benedict M.N."/>
            <person name="Youngblut N.D."/>
            <person name="Metcalf M.E."/>
            <person name="Whitaker R.J."/>
            <person name="Metcalf W.W."/>
        </authorList>
    </citation>
    <scope>NUCLEOTIDE SEQUENCE [LARGE SCALE GENOMIC DNA]</scope>
    <source>
        <strain evidence="2 3">MS</strain>
    </source>
</reference>
<evidence type="ECO:0000259" key="1">
    <source>
        <dbReference type="PROSITE" id="PS51379"/>
    </source>
</evidence>
<dbReference type="InterPro" id="IPR027980">
    <property type="entry name" value="RACo_C"/>
</dbReference>
<dbReference type="PROSITE" id="PS00198">
    <property type="entry name" value="4FE4S_FER_1"/>
    <property type="match status" value="1"/>
</dbReference>
<evidence type="ECO:0000313" key="2">
    <source>
        <dbReference type="EMBL" id="AKB56249.1"/>
    </source>
</evidence>
<dbReference type="NCBIfam" id="TIGR04270">
    <property type="entry name" value="Rama_corrin_act"/>
    <property type="match status" value="1"/>
</dbReference>
<dbReference type="PATRIC" id="fig|1434108.4.peg.4112"/>
<dbReference type="InterPro" id="IPR042259">
    <property type="entry name" value="Raco-like_middle_sf"/>
</dbReference>
<dbReference type="STRING" id="1434108.MSBRM_3251"/>
<dbReference type="Pfam" id="PF12838">
    <property type="entry name" value="Fer4_7"/>
    <property type="match status" value="1"/>
</dbReference>
<dbReference type="SUPFAM" id="SSF54862">
    <property type="entry name" value="4Fe-4S ferredoxins"/>
    <property type="match status" value="1"/>
</dbReference>
<dbReference type="PANTHER" id="PTHR42895:SF2">
    <property type="entry name" value="IRON-SULFUR CLUSTER PROTEIN"/>
    <property type="match status" value="1"/>
</dbReference>
<proteinExistence type="predicted"/>
<name>A0A0E3QZ56_METBA</name>
<feature type="domain" description="4Fe-4S ferredoxin-type" evidence="1">
    <location>
        <begin position="509"/>
        <end position="540"/>
    </location>
</feature>
<dbReference type="CDD" id="cd04410">
    <property type="entry name" value="DMSOR_beta-like"/>
    <property type="match status" value="1"/>
</dbReference>
<dbReference type="HOGENOM" id="CLU_504920_0_0_2"/>
<dbReference type="InterPro" id="IPR041414">
    <property type="entry name" value="Raco-like_middle"/>
</dbReference>
<sequence length="549" mass="60426">MGKIWGISMRCGVAIDLGTSGYRAQKIDLDTEEIRRTVITLRNPLPGSNVMDHMDFAIHYGQDLAHGLSINAVKSLFQALDVKSEELERLSICGNPIQLSIFQGISIEDLAYAGERKKKKYNIQEQDRSARIIHSSEIPGLDEYDCEIVVPPAIKHEVGADALALIIKSGMLDSDEISIATDYGTNAEMALKVKDIIYTGSAAAGPALEGQQIKHGNLASPYVISDFEFENGGLRNYVLSEEMKPVPGDIIDPATGEILEEGQIKAKGITGTGVIALIEKGIERGLIELPRIKTPDELIHLQNRMDFSEKDLKEAGKAIGAIRAGHITLCSTAGIEMADIDTAYMAGAAGTYMDAAKAQKIGLIPYATGKVSQLGNTSLAVAREILLSEKRLWELQDIASQIIGTHIMFATAPEFRDVYVLELAYWEEGMPFKMFKKYLKKKELPGLGDPIQNLIIDKRVERDIPVLGEEGLHVLERVGTYMTMVVDCPECKKCIKVCPTGAISIDDENRVMISTDLCEGAHCQKCIRACPPEKFNWENLEVFKQKLQE</sequence>
<dbReference type="Proteomes" id="UP000033033">
    <property type="component" value="Chromosome"/>
</dbReference>
<dbReference type="PROSITE" id="PS51379">
    <property type="entry name" value="4FE4S_FER_2"/>
    <property type="match status" value="2"/>
</dbReference>
<accession>A0A0E3QZ56</accession>
<dbReference type="KEGG" id="mby:MSBRM_3251"/>
<dbReference type="PANTHER" id="PTHR42895">
    <property type="entry name" value="IRON-SULFUR CLUSTER-BINDING PROTEIN-RELATED"/>
    <property type="match status" value="1"/>
</dbReference>
<dbReference type="AlphaFoldDB" id="A0A0E3QZ56"/>
<dbReference type="InterPro" id="IPR017896">
    <property type="entry name" value="4Fe4S_Fe-S-bd"/>
</dbReference>
<dbReference type="EMBL" id="CP009528">
    <property type="protein sequence ID" value="AKB56249.1"/>
    <property type="molecule type" value="Genomic_DNA"/>
</dbReference>
<feature type="domain" description="4Fe-4S ferredoxin-type" evidence="1">
    <location>
        <begin position="480"/>
        <end position="508"/>
    </location>
</feature>